<dbReference type="AlphaFoldDB" id="I3T1C0"/>
<evidence type="ECO:0000313" key="1">
    <source>
        <dbReference type="EMBL" id="AFK46312.1"/>
    </source>
</evidence>
<evidence type="ECO:0008006" key="2">
    <source>
        <dbReference type="Google" id="ProtNLM"/>
    </source>
</evidence>
<dbReference type="SUPFAM" id="SSF56219">
    <property type="entry name" value="DNase I-like"/>
    <property type="match status" value="1"/>
</dbReference>
<accession>I3T1C0</accession>
<proteinExistence type="evidence at transcript level"/>
<name>I3T1C0_LOTJA</name>
<dbReference type="InterPro" id="IPR036691">
    <property type="entry name" value="Endo/exonu/phosph_ase_sf"/>
</dbReference>
<organism evidence="1">
    <name type="scientific">Lotus japonicus</name>
    <name type="common">Lotus corniculatus var. japonicus</name>
    <dbReference type="NCBI Taxonomy" id="34305"/>
    <lineage>
        <taxon>Eukaryota</taxon>
        <taxon>Viridiplantae</taxon>
        <taxon>Streptophyta</taxon>
        <taxon>Embryophyta</taxon>
        <taxon>Tracheophyta</taxon>
        <taxon>Spermatophyta</taxon>
        <taxon>Magnoliopsida</taxon>
        <taxon>eudicotyledons</taxon>
        <taxon>Gunneridae</taxon>
        <taxon>Pentapetalae</taxon>
        <taxon>rosids</taxon>
        <taxon>fabids</taxon>
        <taxon>Fabales</taxon>
        <taxon>Fabaceae</taxon>
        <taxon>Papilionoideae</taxon>
        <taxon>50 kb inversion clade</taxon>
        <taxon>NPAAA clade</taxon>
        <taxon>Hologalegina</taxon>
        <taxon>robinioid clade</taxon>
        <taxon>Loteae</taxon>
        <taxon>Lotus</taxon>
    </lineage>
</organism>
<dbReference type="EMBL" id="BT146518">
    <property type="protein sequence ID" value="AFK46312.1"/>
    <property type="molecule type" value="mRNA"/>
</dbReference>
<reference evidence="1" key="1">
    <citation type="submission" date="2012-05" db="EMBL/GenBank/DDBJ databases">
        <authorList>
            <person name="Krishnakumar V."/>
            <person name="Cheung F."/>
            <person name="Xiao Y."/>
            <person name="Chan A."/>
            <person name="Moskal W.A."/>
            <person name="Town C.D."/>
        </authorList>
    </citation>
    <scope>NUCLEOTIDE SEQUENCE</scope>
</reference>
<dbReference type="Gene3D" id="3.60.10.10">
    <property type="entry name" value="Endonuclease/exonuclease/phosphatase"/>
    <property type="match status" value="1"/>
</dbReference>
<protein>
    <recommendedName>
        <fullName evidence="2">Endonuclease/exonuclease/phosphatase domain-containing protein</fullName>
    </recommendedName>
</protein>
<sequence>MGKVWAFWNVRGLGSSTKREAAKKILLKIKPEVCLLQESKLDENRKKTIVSWAKSIGMEFEFVPAIGVAGGLVSLWRKSTFKVVQVKKHQRKCSVWESCTFSVKQMAMPMNWQSQVLIEQFPYGR</sequence>